<evidence type="ECO:0000256" key="1">
    <source>
        <dbReference type="ARBA" id="ARBA00009224"/>
    </source>
</evidence>
<dbReference type="PANTHER" id="PTHR11001:SF2">
    <property type="entry name" value="MITOCHONDRIAL FISSION PROCESS PROTEIN 1"/>
    <property type="match status" value="1"/>
</dbReference>
<dbReference type="GO" id="GO:0005739">
    <property type="term" value="C:mitochondrion"/>
    <property type="evidence" value="ECO:0007669"/>
    <property type="project" value="TreeGrafter"/>
</dbReference>
<dbReference type="PANTHER" id="PTHR11001">
    <property type="entry name" value="MITOCHONDRIAL FISSION PROCESS PROTEIN 1"/>
    <property type="match status" value="1"/>
</dbReference>
<dbReference type="Proteomes" id="UP001165740">
    <property type="component" value="Chromosome 12"/>
</dbReference>
<reference evidence="5" key="1">
    <citation type="submission" date="2025-08" db="UniProtKB">
        <authorList>
            <consortium name="RefSeq"/>
        </authorList>
    </citation>
    <scope>IDENTIFICATION</scope>
</reference>
<dbReference type="InterPro" id="IPR019560">
    <property type="entry name" value="Mitochondrial_18_kDa_protein"/>
</dbReference>
<evidence type="ECO:0000256" key="2">
    <source>
        <dbReference type="ARBA" id="ARBA00017835"/>
    </source>
</evidence>
<gene>
    <name evidence="5" type="primary">LOC106064293</name>
</gene>
<dbReference type="OMA" id="WCKESEP"/>
<dbReference type="GO" id="GO:0000266">
    <property type="term" value="P:mitochondrial fission"/>
    <property type="evidence" value="ECO:0007669"/>
    <property type="project" value="TreeGrafter"/>
</dbReference>
<dbReference type="RefSeq" id="XP_013078237.2">
    <property type="nucleotide sequence ID" value="XM_013222783.2"/>
</dbReference>
<evidence type="ECO:0000256" key="3">
    <source>
        <dbReference type="ARBA" id="ARBA00029631"/>
    </source>
</evidence>
<name>A0A9U8E8S8_BIOGL</name>
<evidence type="ECO:0000313" key="5">
    <source>
        <dbReference type="RefSeq" id="XP_013078237.2"/>
    </source>
</evidence>
<dbReference type="GeneID" id="106064293"/>
<protein>
    <recommendedName>
        <fullName evidence="2">Mitochondrial fission process protein 1</fullName>
    </recommendedName>
    <alternativeName>
        <fullName evidence="3">Mitochondrial 18 kDa protein</fullName>
    </alternativeName>
</protein>
<dbReference type="KEGG" id="bgt:106064293"/>
<dbReference type="AlphaFoldDB" id="A0A9U8E8S8"/>
<keyword evidence="4" id="KW-1185">Reference proteome</keyword>
<comment type="similarity">
    <text evidence="1">Belongs to the MTFP1 family.</text>
</comment>
<organism evidence="4 5">
    <name type="scientific">Biomphalaria glabrata</name>
    <name type="common">Bloodfluke planorb</name>
    <name type="synonym">Freshwater snail</name>
    <dbReference type="NCBI Taxonomy" id="6526"/>
    <lineage>
        <taxon>Eukaryota</taxon>
        <taxon>Metazoa</taxon>
        <taxon>Spiralia</taxon>
        <taxon>Lophotrochozoa</taxon>
        <taxon>Mollusca</taxon>
        <taxon>Gastropoda</taxon>
        <taxon>Heterobranchia</taxon>
        <taxon>Euthyneura</taxon>
        <taxon>Panpulmonata</taxon>
        <taxon>Hygrophila</taxon>
        <taxon>Lymnaeoidea</taxon>
        <taxon>Planorbidae</taxon>
        <taxon>Biomphalaria</taxon>
    </lineage>
</organism>
<dbReference type="OrthoDB" id="6051859at2759"/>
<evidence type="ECO:0000313" key="4">
    <source>
        <dbReference type="Proteomes" id="UP001165740"/>
    </source>
</evidence>
<proteinExistence type="inferred from homology"/>
<accession>A0A9U8E8S8</accession>
<sequence>MKKTLIFPVPALAAPFKNDLRSFILRLPPDYFRSLPFRFLGYGFAVGHALNYQNWCKESEPFYIMGWTYFIGHSLYKFYQVMGPFLEDELGVVPRPESRYCNVVLYDTLIWDLLASFLAPTAIAYWLCWATDCILNVFMEEDRDSMIRKWLPLLVSLVTLPLLSHQIDSTVDLFMTSIIRPLYENYENIVYSMVHGSH</sequence>